<evidence type="ECO:0000256" key="9">
    <source>
        <dbReference type="ARBA" id="ARBA00022840"/>
    </source>
</evidence>
<feature type="coiled-coil region" evidence="12">
    <location>
        <begin position="228"/>
        <end position="260"/>
    </location>
</feature>
<dbReference type="PROSITE" id="PS50109">
    <property type="entry name" value="HIS_KIN"/>
    <property type="match status" value="1"/>
</dbReference>
<evidence type="ECO:0000256" key="6">
    <source>
        <dbReference type="ARBA" id="ARBA00022679"/>
    </source>
</evidence>
<feature type="transmembrane region" description="Helical" evidence="13">
    <location>
        <begin position="20"/>
        <end position="41"/>
    </location>
</feature>
<evidence type="ECO:0000259" key="15">
    <source>
        <dbReference type="PROSITE" id="PS50885"/>
    </source>
</evidence>
<keyword evidence="9" id="KW-0067">ATP-binding</keyword>
<dbReference type="Pfam" id="PF00672">
    <property type="entry name" value="HAMP"/>
    <property type="match status" value="1"/>
</dbReference>
<keyword evidence="7" id="KW-0547">Nucleotide-binding</keyword>
<dbReference type="Pfam" id="PF02518">
    <property type="entry name" value="HATPase_c"/>
    <property type="match status" value="1"/>
</dbReference>
<feature type="domain" description="Histidine kinase" evidence="14">
    <location>
        <begin position="265"/>
        <end position="480"/>
    </location>
</feature>
<dbReference type="Proteomes" id="UP000548787">
    <property type="component" value="Unassembled WGS sequence"/>
</dbReference>
<proteinExistence type="predicted"/>
<keyword evidence="8 16" id="KW-0418">Kinase</keyword>
<evidence type="ECO:0000256" key="8">
    <source>
        <dbReference type="ARBA" id="ARBA00022777"/>
    </source>
</evidence>
<evidence type="ECO:0000256" key="12">
    <source>
        <dbReference type="SAM" id="Coils"/>
    </source>
</evidence>
<dbReference type="SMART" id="SM00388">
    <property type="entry name" value="HisKA"/>
    <property type="match status" value="1"/>
</dbReference>
<dbReference type="Gene3D" id="3.30.565.10">
    <property type="entry name" value="Histidine kinase-like ATPase, C-terminal domain"/>
    <property type="match status" value="1"/>
</dbReference>
<dbReference type="PANTHER" id="PTHR45453">
    <property type="entry name" value="PHOSPHATE REGULON SENSOR PROTEIN PHOR"/>
    <property type="match status" value="1"/>
</dbReference>
<keyword evidence="4" id="KW-1003">Cell membrane</keyword>
<keyword evidence="17" id="KW-1185">Reference proteome</keyword>
<dbReference type="PROSITE" id="PS50885">
    <property type="entry name" value="HAMP"/>
    <property type="match status" value="1"/>
</dbReference>
<dbReference type="SUPFAM" id="SSF47384">
    <property type="entry name" value="Homodimeric domain of signal transducing histidine kinase"/>
    <property type="match status" value="1"/>
</dbReference>
<evidence type="ECO:0000256" key="11">
    <source>
        <dbReference type="ARBA" id="ARBA00023136"/>
    </source>
</evidence>
<dbReference type="GO" id="GO:0004721">
    <property type="term" value="F:phosphoprotein phosphatase activity"/>
    <property type="evidence" value="ECO:0007669"/>
    <property type="project" value="TreeGrafter"/>
</dbReference>
<evidence type="ECO:0000256" key="3">
    <source>
        <dbReference type="ARBA" id="ARBA00012438"/>
    </source>
</evidence>
<dbReference type="InterPro" id="IPR036890">
    <property type="entry name" value="HATPase_C_sf"/>
</dbReference>
<keyword evidence="13" id="KW-0812">Transmembrane</keyword>
<dbReference type="InterPro" id="IPR003661">
    <property type="entry name" value="HisK_dim/P_dom"/>
</dbReference>
<evidence type="ECO:0000313" key="17">
    <source>
        <dbReference type="Proteomes" id="UP000548787"/>
    </source>
</evidence>
<evidence type="ECO:0000256" key="2">
    <source>
        <dbReference type="ARBA" id="ARBA00004651"/>
    </source>
</evidence>
<dbReference type="InterPro" id="IPR003594">
    <property type="entry name" value="HATPase_dom"/>
</dbReference>
<organism evidence="16 17">
    <name type="scientific">Listeria rustica</name>
    <dbReference type="NCBI Taxonomy" id="2713503"/>
    <lineage>
        <taxon>Bacteria</taxon>
        <taxon>Bacillati</taxon>
        <taxon>Bacillota</taxon>
        <taxon>Bacilli</taxon>
        <taxon>Bacillales</taxon>
        <taxon>Listeriaceae</taxon>
        <taxon>Listeria</taxon>
    </lineage>
</organism>
<dbReference type="InterPro" id="IPR036097">
    <property type="entry name" value="HisK_dim/P_sf"/>
</dbReference>
<keyword evidence="5" id="KW-0597">Phosphoprotein</keyword>
<dbReference type="EMBL" id="JABJVM010000004">
    <property type="protein sequence ID" value="MBA3925872.1"/>
    <property type="molecule type" value="Genomic_DNA"/>
</dbReference>
<evidence type="ECO:0000313" key="16">
    <source>
        <dbReference type="EMBL" id="MBA3925872.1"/>
    </source>
</evidence>
<evidence type="ECO:0000259" key="14">
    <source>
        <dbReference type="PROSITE" id="PS50109"/>
    </source>
</evidence>
<gene>
    <name evidence="16" type="ORF">HPK16_05925</name>
</gene>
<name>A0A7W1T5M6_9LIST</name>
<dbReference type="PANTHER" id="PTHR45453:SF3">
    <property type="entry name" value="HISTIDINE KINASE"/>
    <property type="match status" value="1"/>
</dbReference>
<feature type="transmembrane region" description="Helical" evidence="13">
    <location>
        <begin position="163"/>
        <end position="183"/>
    </location>
</feature>
<dbReference type="Gene3D" id="1.10.287.130">
    <property type="match status" value="1"/>
</dbReference>
<dbReference type="GO" id="GO:0000155">
    <property type="term" value="F:phosphorelay sensor kinase activity"/>
    <property type="evidence" value="ECO:0007669"/>
    <property type="project" value="InterPro"/>
</dbReference>
<dbReference type="GO" id="GO:0005886">
    <property type="term" value="C:plasma membrane"/>
    <property type="evidence" value="ECO:0007669"/>
    <property type="project" value="UniProtKB-SubCell"/>
</dbReference>
<evidence type="ECO:0000256" key="4">
    <source>
        <dbReference type="ARBA" id="ARBA00022475"/>
    </source>
</evidence>
<dbReference type="SUPFAM" id="SSF158472">
    <property type="entry name" value="HAMP domain-like"/>
    <property type="match status" value="1"/>
</dbReference>
<keyword evidence="11 13" id="KW-0472">Membrane</keyword>
<dbReference type="InterPro" id="IPR003660">
    <property type="entry name" value="HAMP_dom"/>
</dbReference>
<dbReference type="SUPFAM" id="SSF55874">
    <property type="entry name" value="ATPase domain of HSP90 chaperone/DNA topoisomerase II/histidine kinase"/>
    <property type="match status" value="1"/>
</dbReference>
<protein>
    <recommendedName>
        <fullName evidence="3">histidine kinase</fullName>
        <ecNumber evidence="3">2.7.13.3</ecNumber>
    </recommendedName>
</protein>
<dbReference type="SMART" id="SM00304">
    <property type="entry name" value="HAMP"/>
    <property type="match status" value="1"/>
</dbReference>
<evidence type="ECO:0000256" key="1">
    <source>
        <dbReference type="ARBA" id="ARBA00000085"/>
    </source>
</evidence>
<dbReference type="SMART" id="SM00387">
    <property type="entry name" value="HATPase_c"/>
    <property type="match status" value="1"/>
</dbReference>
<keyword evidence="12" id="KW-0175">Coiled coil</keyword>
<comment type="caution">
    <text evidence="16">The sequence shown here is derived from an EMBL/GenBank/DDBJ whole genome shotgun (WGS) entry which is preliminary data.</text>
</comment>
<keyword evidence="10" id="KW-0902">Two-component regulatory system</keyword>
<evidence type="ECO:0000256" key="5">
    <source>
        <dbReference type="ARBA" id="ARBA00022553"/>
    </source>
</evidence>
<accession>A0A7W1T5M6</accession>
<keyword evidence="13" id="KW-1133">Transmembrane helix</keyword>
<dbReference type="Pfam" id="PF00512">
    <property type="entry name" value="HisKA"/>
    <property type="match status" value="1"/>
</dbReference>
<evidence type="ECO:0000256" key="7">
    <source>
        <dbReference type="ARBA" id="ARBA00022741"/>
    </source>
</evidence>
<reference evidence="16 17" key="1">
    <citation type="submission" date="2020-08" db="EMBL/GenBank/DDBJ databases">
        <title>Listeria ohnekaius sp. nov. and Listeria portnoyii sp. nov. isolated from non-agricultural and natural environments.</title>
        <authorList>
            <person name="Weller D."/>
            <person name="Belias A.M."/>
            <person name="Liao J."/>
            <person name="Guo S."/>
            <person name="Orsi R.H."/>
            <person name="Wiedmann M."/>
        </authorList>
    </citation>
    <scope>NUCLEOTIDE SEQUENCE [LARGE SCALE GENOMIC DNA]</scope>
    <source>
        <strain evidence="16 17">FSL W9-0585</strain>
    </source>
</reference>
<dbReference type="CDD" id="cd06225">
    <property type="entry name" value="HAMP"/>
    <property type="match status" value="1"/>
</dbReference>
<evidence type="ECO:0000256" key="13">
    <source>
        <dbReference type="SAM" id="Phobius"/>
    </source>
</evidence>
<dbReference type="InterPro" id="IPR005467">
    <property type="entry name" value="His_kinase_dom"/>
</dbReference>
<dbReference type="InterPro" id="IPR050351">
    <property type="entry name" value="BphY/WalK/GraS-like"/>
</dbReference>
<dbReference type="FunFam" id="1.10.287.130:FF:000001">
    <property type="entry name" value="Two-component sensor histidine kinase"/>
    <property type="match status" value="1"/>
</dbReference>
<sequence>MLAIKWITKIRAKISAKIFFITLALLLVFTALIYAMLLLFLPNFYLDYKKQKLENGADLVVSISKTGSLEDVESAIDDFASTNNMSPFLLNNMNQIIYIPFTEISTTGRATTAITTDIPVATYSATGDTSVEKNLTIDGAPYTLRYFINIQPLTDISSVLMLFAPYFLVFVLILSFISAYFFSKRTVKPLLHMNDVANKMARLDFSENLPVNSTDEIGQLSHHLNDMAHELEGTLIDLQRVNVQLEAEIAKERAQEETRKQFITAVSHELKSPIASVMGQLEAMIHRVGPYSDRDTYLKLSYETMEQMSALVQDMLEISRVDSADFETSKTTFNLSTFITDCIQQEQWHPEAANRRLSTQIAPDIHIHANQKLVEKAIANVIHNAFQYSHNDDTVAITLNTTTDGWLFSIYNDAPKIPDEELAKLFDAFYRLEKSGNKTTGGSGIGLFITATFLEKSKLAYKIENQDQGVKFRIWEAKSTKSTH</sequence>
<dbReference type="CDD" id="cd00082">
    <property type="entry name" value="HisKA"/>
    <property type="match status" value="1"/>
</dbReference>
<dbReference type="EC" id="2.7.13.3" evidence="3"/>
<comment type="catalytic activity">
    <reaction evidence="1">
        <text>ATP + protein L-histidine = ADP + protein N-phospho-L-histidine.</text>
        <dbReference type="EC" id="2.7.13.3"/>
    </reaction>
</comment>
<dbReference type="RefSeq" id="WP_181676076.1">
    <property type="nucleotide sequence ID" value="NZ_JABJVM010000004.1"/>
</dbReference>
<dbReference type="AlphaFoldDB" id="A0A7W1T5M6"/>
<keyword evidence="6" id="KW-0808">Transferase</keyword>
<dbReference type="Gene3D" id="6.10.340.10">
    <property type="match status" value="1"/>
</dbReference>
<dbReference type="GO" id="GO:0005524">
    <property type="term" value="F:ATP binding"/>
    <property type="evidence" value="ECO:0007669"/>
    <property type="project" value="UniProtKB-KW"/>
</dbReference>
<evidence type="ECO:0000256" key="10">
    <source>
        <dbReference type="ARBA" id="ARBA00023012"/>
    </source>
</evidence>
<comment type="subcellular location">
    <subcellularLocation>
        <location evidence="2">Cell membrane</location>
        <topology evidence="2">Multi-pass membrane protein</topology>
    </subcellularLocation>
</comment>
<dbReference type="GO" id="GO:0016036">
    <property type="term" value="P:cellular response to phosphate starvation"/>
    <property type="evidence" value="ECO:0007669"/>
    <property type="project" value="TreeGrafter"/>
</dbReference>
<feature type="domain" description="HAMP" evidence="15">
    <location>
        <begin position="184"/>
        <end position="236"/>
    </location>
</feature>